<dbReference type="GO" id="GO:0016763">
    <property type="term" value="F:pentosyltransferase activity"/>
    <property type="evidence" value="ECO:0007669"/>
    <property type="project" value="TreeGrafter"/>
</dbReference>
<gene>
    <name evidence="10" type="ORF">NCS_10363</name>
</gene>
<dbReference type="GO" id="GO:0008610">
    <property type="term" value="P:lipid biosynthetic process"/>
    <property type="evidence" value="ECO:0007669"/>
    <property type="project" value="UniProtKB-ARBA"/>
</dbReference>
<dbReference type="InterPro" id="IPR050297">
    <property type="entry name" value="LipidA_mod_glycosyltrf_83"/>
</dbReference>
<dbReference type="PANTHER" id="PTHR33908">
    <property type="entry name" value="MANNOSYLTRANSFERASE YKCB-RELATED"/>
    <property type="match status" value="1"/>
</dbReference>
<feature type="transmembrane region" description="Helical" evidence="8">
    <location>
        <begin position="271"/>
        <end position="288"/>
    </location>
</feature>
<evidence type="ECO:0000256" key="7">
    <source>
        <dbReference type="ARBA" id="ARBA00023136"/>
    </source>
</evidence>
<dbReference type="GO" id="GO:0000030">
    <property type="term" value="F:mannosyltransferase activity"/>
    <property type="evidence" value="ECO:0007669"/>
    <property type="project" value="InterPro"/>
</dbReference>
<keyword evidence="4" id="KW-0808">Transferase</keyword>
<feature type="transmembrane region" description="Helical" evidence="8">
    <location>
        <begin position="12"/>
        <end position="30"/>
    </location>
</feature>
<dbReference type="Proteomes" id="UP000230607">
    <property type="component" value="Chromosome 1"/>
</dbReference>
<feature type="transmembrane region" description="Helical" evidence="8">
    <location>
        <begin position="123"/>
        <end position="141"/>
    </location>
</feature>
<protein>
    <submittedName>
        <fullName evidence="10">Putative membrane protein</fullName>
    </submittedName>
</protein>
<reference evidence="11" key="1">
    <citation type="submission" date="2017-03" db="EMBL/GenBank/DDBJ databases">
        <authorList>
            <person name="Herbold C."/>
        </authorList>
    </citation>
    <scope>NUCLEOTIDE SEQUENCE [LARGE SCALE GENOMIC DNA]</scope>
</reference>
<feature type="transmembrane region" description="Helical" evidence="8">
    <location>
        <begin position="347"/>
        <end position="367"/>
    </location>
</feature>
<organism evidence="10 11">
    <name type="scientific">Candidatus Nitrosotalea okcheonensis</name>
    <dbReference type="NCBI Taxonomy" id="1903276"/>
    <lineage>
        <taxon>Archaea</taxon>
        <taxon>Nitrososphaerota</taxon>
        <taxon>Nitrososphaeria</taxon>
        <taxon>Nitrosotaleales</taxon>
        <taxon>Nitrosotaleaceae</taxon>
        <taxon>Nitrosotalea</taxon>
    </lineage>
</organism>
<feature type="transmembrane region" description="Helical" evidence="8">
    <location>
        <begin position="178"/>
        <end position="209"/>
    </location>
</feature>
<feature type="transmembrane region" description="Helical" evidence="8">
    <location>
        <begin position="216"/>
        <end position="234"/>
    </location>
</feature>
<evidence type="ECO:0000256" key="5">
    <source>
        <dbReference type="ARBA" id="ARBA00022692"/>
    </source>
</evidence>
<evidence type="ECO:0000259" key="9">
    <source>
        <dbReference type="Pfam" id="PF02366"/>
    </source>
</evidence>
<keyword evidence="7 8" id="KW-0472">Membrane</keyword>
<dbReference type="GO" id="GO:0005886">
    <property type="term" value="C:plasma membrane"/>
    <property type="evidence" value="ECO:0007669"/>
    <property type="project" value="UniProtKB-SubCell"/>
</dbReference>
<comment type="subcellular location">
    <subcellularLocation>
        <location evidence="1">Cell membrane</location>
        <topology evidence="1">Multi-pass membrane protein</topology>
    </subcellularLocation>
</comment>
<dbReference type="PANTHER" id="PTHR33908:SF11">
    <property type="entry name" value="MEMBRANE PROTEIN"/>
    <property type="match status" value="1"/>
</dbReference>
<proteinExistence type="predicted"/>
<keyword evidence="11" id="KW-1185">Reference proteome</keyword>
<keyword evidence="6 8" id="KW-1133">Transmembrane helix</keyword>
<dbReference type="InterPro" id="IPR003342">
    <property type="entry name" value="ArnT-like_N"/>
</dbReference>
<dbReference type="GO" id="GO:0006493">
    <property type="term" value="P:protein O-linked glycosylation"/>
    <property type="evidence" value="ECO:0007669"/>
    <property type="project" value="InterPro"/>
</dbReference>
<keyword evidence="2" id="KW-1003">Cell membrane</keyword>
<evidence type="ECO:0000256" key="6">
    <source>
        <dbReference type="ARBA" id="ARBA00022989"/>
    </source>
</evidence>
<keyword evidence="3" id="KW-0328">Glycosyltransferase</keyword>
<name>A0A2H1FCR4_9ARCH</name>
<feature type="domain" description="ArnT-like N-terminal" evidence="9">
    <location>
        <begin position="17"/>
        <end position="216"/>
    </location>
</feature>
<dbReference type="Pfam" id="PF02366">
    <property type="entry name" value="PMT"/>
    <property type="match status" value="1"/>
</dbReference>
<dbReference type="AlphaFoldDB" id="A0A2H1FCR4"/>
<feature type="transmembrane region" description="Helical" evidence="8">
    <location>
        <begin position="315"/>
        <end position="335"/>
    </location>
</feature>
<dbReference type="RefSeq" id="WP_157926681.1">
    <property type="nucleotide sequence ID" value="NZ_LT841358.1"/>
</dbReference>
<feature type="transmembrane region" description="Helical" evidence="8">
    <location>
        <begin position="293"/>
        <end position="309"/>
    </location>
</feature>
<sequence length="492" mass="55528">MNARLEFVNKYRLLIISILIVSVFTHLWNVDGFPDIFFDEGIYMHRAMHVLNGLGPQEGSFYDHPFFGQTFLAVILGFIGYPSSLHSSGDTNSIAILYTIPRIIMGLLAVADTFLIYKIAGKHYGQKVALVSAALFSVMPISWIFRRILLDSILLPFLLLSIWTALQSKNSKHITGLVLLSGICLGLAVFTKIPAFTTIPLVGGIIFFSNTKRFKLLALWIIPVILIPSLWPVQSIEAGHFNYWMHDVFYFQTHRVGGADLNVISKEFADMDPVLFGLGIAGIGFAVIRRDYLILGWFAPFVVFLYFIGYNQYFYWIPVIPVMCIAAGVLITKSFEKIPKRKISKDGMIVFVLGICAFGMIGLVQLISTDMTSAEYSATSFVVNQSIGNDTTILASPTYTWIFSNVFHKNNVPLDYSQILFEPINTTKVVLVADPHYMVDFNRGRQIVDMYNSTQLVATFDDDISKYFTDHYPYQSLRSTVEGIHIEIREKN</sequence>
<evidence type="ECO:0000256" key="3">
    <source>
        <dbReference type="ARBA" id="ARBA00022676"/>
    </source>
</evidence>
<feature type="transmembrane region" description="Helical" evidence="8">
    <location>
        <begin position="95"/>
        <end position="117"/>
    </location>
</feature>
<evidence type="ECO:0000256" key="8">
    <source>
        <dbReference type="SAM" id="Phobius"/>
    </source>
</evidence>
<evidence type="ECO:0000256" key="2">
    <source>
        <dbReference type="ARBA" id="ARBA00022475"/>
    </source>
</evidence>
<keyword evidence="5 8" id="KW-0812">Transmembrane</keyword>
<evidence type="ECO:0000256" key="1">
    <source>
        <dbReference type="ARBA" id="ARBA00004651"/>
    </source>
</evidence>
<accession>A0A2H1FCR4</accession>
<dbReference type="OrthoDB" id="2698at2157"/>
<evidence type="ECO:0000256" key="4">
    <source>
        <dbReference type="ARBA" id="ARBA00022679"/>
    </source>
</evidence>
<dbReference type="EMBL" id="LT841358">
    <property type="protein sequence ID" value="SMH70556.1"/>
    <property type="molecule type" value="Genomic_DNA"/>
</dbReference>
<evidence type="ECO:0000313" key="10">
    <source>
        <dbReference type="EMBL" id="SMH70556.1"/>
    </source>
</evidence>
<evidence type="ECO:0000313" key="11">
    <source>
        <dbReference type="Proteomes" id="UP000230607"/>
    </source>
</evidence>